<dbReference type="Pfam" id="PF00563">
    <property type="entry name" value="EAL"/>
    <property type="match status" value="1"/>
</dbReference>
<dbReference type="PANTHER" id="PTHR33121:SF70">
    <property type="entry name" value="SIGNALING PROTEIN YKOW"/>
    <property type="match status" value="1"/>
</dbReference>
<accession>A0ABU9BMM5</accession>
<dbReference type="Gene3D" id="3.20.20.450">
    <property type="entry name" value="EAL domain"/>
    <property type="match status" value="1"/>
</dbReference>
<evidence type="ECO:0000259" key="2">
    <source>
        <dbReference type="PROSITE" id="PS50887"/>
    </source>
</evidence>
<dbReference type="SUPFAM" id="SSF55073">
    <property type="entry name" value="Nucleotide cyclase"/>
    <property type="match status" value="1"/>
</dbReference>
<dbReference type="EMBL" id="JBBUTG010000005">
    <property type="protein sequence ID" value="MEK8031222.1"/>
    <property type="molecule type" value="Genomic_DNA"/>
</dbReference>
<dbReference type="InterPro" id="IPR029787">
    <property type="entry name" value="Nucleotide_cyclase"/>
</dbReference>
<dbReference type="Gene3D" id="3.30.70.270">
    <property type="match status" value="1"/>
</dbReference>
<dbReference type="SUPFAM" id="SSF48452">
    <property type="entry name" value="TPR-like"/>
    <property type="match status" value="1"/>
</dbReference>
<dbReference type="InterPro" id="IPR043128">
    <property type="entry name" value="Rev_trsase/Diguanyl_cyclase"/>
</dbReference>
<evidence type="ECO:0000313" key="4">
    <source>
        <dbReference type="Proteomes" id="UP001371218"/>
    </source>
</evidence>
<dbReference type="PROSITE" id="PS50887">
    <property type="entry name" value="GGDEF"/>
    <property type="match status" value="1"/>
</dbReference>
<dbReference type="SMART" id="SM00052">
    <property type="entry name" value="EAL"/>
    <property type="match status" value="1"/>
</dbReference>
<name>A0ABU9BMM5_9BURK</name>
<dbReference type="SMART" id="SM00267">
    <property type="entry name" value="GGDEF"/>
    <property type="match status" value="1"/>
</dbReference>
<dbReference type="NCBIfam" id="TIGR00254">
    <property type="entry name" value="GGDEF"/>
    <property type="match status" value="1"/>
</dbReference>
<dbReference type="Proteomes" id="UP001371218">
    <property type="component" value="Unassembled WGS sequence"/>
</dbReference>
<dbReference type="PANTHER" id="PTHR33121">
    <property type="entry name" value="CYCLIC DI-GMP PHOSPHODIESTERASE PDEF"/>
    <property type="match status" value="1"/>
</dbReference>
<organism evidence="3 4">
    <name type="scientific">Ideonella lacteola</name>
    <dbReference type="NCBI Taxonomy" id="2984193"/>
    <lineage>
        <taxon>Bacteria</taxon>
        <taxon>Pseudomonadati</taxon>
        <taxon>Pseudomonadota</taxon>
        <taxon>Betaproteobacteria</taxon>
        <taxon>Burkholderiales</taxon>
        <taxon>Sphaerotilaceae</taxon>
        <taxon>Ideonella</taxon>
    </lineage>
</organism>
<dbReference type="InterPro" id="IPR000160">
    <property type="entry name" value="GGDEF_dom"/>
</dbReference>
<dbReference type="InterPro" id="IPR011990">
    <property type="entry name" value="TPR-like_helical_dom_sf"/>
</dbReference>
<dbReference type="Pfam" id="PF00990">
    <property type="entry name" value="GGDEF"/>
    <property type="match status" value="1"/>
</dbReference>
<proteinExistence type="predicted"/>
<feature type="domain" description="GGDEF" evidence="2">
    <location>
        <begin position="511"/>
        <end position="645"/>
    </location>
</feature>
<dbReference type="RefSeq" id="WP_341425600.1">
    <property type="nucleotide sequence ID" value="NZ_JBBUTG010000005.1"/>
</dbReference>
<reference evidence="3 4" key="1">
    <citation type="submission" date="2024-04" db="EMBL/GenBank/DDBJ databases">
        <title>Novel species of the genus Ideonella isolated from streams.</title>
        <authorList>
            <person name="Lu H."/>
        </authorList>
    </citation>
    <scope>NUCLEOTIDE SEQUENCE [LARGE SCALE GENOMIC DNA]</scope>
    <source>
        <strain evidence="3 4">DXS29W</strain>
    </source>
</reference>
<sequence length="914" mass="99689">MPASWRPMWTAPAAARVLAAWAVAWGCSAWAGPIGDQVLAIEAEHGGTPGQVIELLRPLEAQARASQGDDLRIFLAAWGYAHAATDKPAMADAAIEELTDLGERTGNAAALASAYALKATSLQVAGQVRAAFGWIESAVPLVKDVRGVDLRYWVYMTAGDLAQANGQVDEAIRSFEDAVAAAREGRNDRRESQALLALVPLRIVRGEVAKALGVSMRVRELAQRAHDRSLVAAGWVMEALTAEALGDLPRAARARQEAEAIPRPQVPASEVVNSQAGGEGWLSTELDALLSLSALHLSVGNFSAARDLALRANEQARARRDDYAIGHALINQGLADLGIGRVQAGMKSASTGLAMLEQRARDAELLVQLNRYVAALERRGETSESWVRLRESLLLETELSRRDRLSTLIALQRESSYQQRQRQMEQLQHDNALQAAEIRRRAIERTLVLLLAGAMGAGGIVAWRLYLRSRESNRRLAETNQSLEHASLHDPVTGLFNRRAMEVHTEALVNEHYCCVSLSVKQFGNIVGSVGHQLGDLLLCQIATRLNQVVGRHGGRLYRIDGVTFGAIVRMTDDELSLKQLLEALALAMEAPFEIGNQDLVVSIGLGAAQYPKDANTALEVARLAELAKLQTHAEPGNTHVVYDVRIGESHRDKLHMEARMVKALEHREFELFYQGLRDVRDDRFCGFEALLRWRDGSKMVSPATFIPLAEETGLIVRIGTWVLRQACTQAKAWADAGLGSPKVAVNISPRQFSHPDFLATVRDTLRETGVNPAQIELEITETSVMNDAESSIAVLHALREMGLQLAIDDFGTGYASLSYLRRFPLNRLKIDRSFVNQLGSDGNGDAIVRTVIELAHCLGLSVTAEGVETADQEALLRGWSCDVVQGFLHSRPGPAEGATQLLRDQTALTSALI</sequence>
<comment type="caution">
    <text evidence="3">The sequence shown here is derived from an EMBL/GenBank/DDBJ whole genome shotgun (WGS) entry which is preliminary data.</text>
</comment>
<dbReference type="CDD" id="cd01948">
    <property type="entry name" value="EAL"/>
    <property type="match status" value="1"/>
</dbReference>
<dbReference type="InterPro" id="IPR050706">
    <property type="entry name" value="Cyclic-di-GMP_PDE-like"/>
</dbReference>
<dbReference type="Gene3D" id="1.25.40.10">
    <property type="entry name" value="Tetratricopeptide repeat domain"/>
    <property type="match status" value="1"/>
</dbReference>
<evidence type="ECO:0000313" key="3">
    <source>
        <dbReference type="EMBL" id="MEK8031222.1"/>
    </source>
</evidence>
<dbReference type="SUPFAM" id="SSF141868">
    <property type="entry name" value="EAL domain-like"/>
    <property type="match status" value="1"/>
</dbReference>
<gene>
    <name evidence="3" type="ORF">AACH06_10380</name>
</gene>
<dbReference type="InterPro" id="IPR001633">
    <property type="entry name" value="EAL_dom"/>
</dbReference>
<dbReference type="InterPro" id="IPR035919">
    <property type="entry name" value="EAL_sf"/>
</dbReference>
<dbReference type="PROSITE" id="PS50883">
    <property type="entry name" value="EAL"/>
    <property type="match status" value="1"/>
</dbReference>
<dbReference type="CDD" id="cd01949">
    <property type="entry name" value="GGDEF"/>
    <property type="match status" value="1"/>
</dbReference>
<keyword evidence="4" id="KW-1185">Reference proteome</keyword>
<protein>
    <submittedName>
        <fullName evidence="3">Bifunctional diguanylate cyclase/phosphodiesterase</fullName>
    </submittedName>
</protein>
<feature type="domain" description="EAL" evidence="1">
    <location>
        <begin position="654"/>
        <end position="907"/>
    </location>
</feature>
<evidence type="ECO:0000259" key="1">
    <source>
        <dbReference type="PROSITE" id="PS50883"/>
    </source>
</evidence>